<dbReference type="CTD" id="26228"/>
<dbReference type="SUPFAM" id="SSF55550">
    <property type="entry name" value="SH2 domain"/>
    <property type="match status" value="1"/>
</dbReference>
<dbReference type="PANTHER" id="PTHR16186">
    <property type="entry name" value="SIGNAL-TRANSDUCING ADAPTOR PROTEIN-RELATED"/>
    <property type="match status" value="1"/>
</dbReference>
<dbReference type="STRING" id="38654.A0A1U7SBG5"/>
<evidence type="ECO:0000256" key="3">
    <source>
        <dbReference type="PROSITE-ProRule" id="PRU00191"/>
    </source>
</evidence>
<name>A0A1U7SBG5_ALLSI</name>
<dbReference type="GO" id="GO:0035591">
    <property type="term" value="F:signaling adaptor activity"/>
    <property type="evidence" value="ECO:0007669"/>
    <property type="project" value="InterPro"/>
</dbReference>
<dbReference type="SMART" id="SM00233">
    <property type="entry name" value="PH"/>
    <property type="match status" value="1"/>
</dbReference>
<accession>A0A1U7SBG5</accession>
<dbReference type="Proteomes" id="UP000189705">
    <property type="component" value="Unplaced"/>
</dbReference>
<protein>
    <submittedName>
        <fullName evidence="8">Signal-transducing adaptor protein 1</fullName>
    </submittedName>
</protein>
<dbReference type="Gene3D" id="3.30.505.10">
    <property type="entry name" value="SH2 domain"/>
    <property type="match status" value="1"/>
</dbReference>
<dbReference type="PANTHER" id="PTHR16186:SF10">
    <property type="entry name" value="SIGNAL-TRANSDUCING ADAPTOR PROTEIN 1"/>
    <property type="match status" value="1"/>
</dbReference>
<dbReference type="GO" id="GO:0007169">
    <property type="term" value="P:cell surface receptor protein tyrosine kinase signaling pathway"/>
    <property type="evidence" value="ECO:0007669"/>
    <property type="project" value="TreeGrafter"/>
</dbReference>
<evidence type="ECO:0000256" key="4">
    <source>
        <dbReference type="SAM" id="MobiDB-lite"/>
    </source>
</evidence>
<dbReference type="GO" id="GO:0019901">
    <property type="term" value="F:protein kinase binding"/>
    <property type="evidence" value="ECO:0007669"/>
    <property type="project" value="TreeGrafter"/>
</dbReference>
<dbReference type="Pfam" id="PF00017">
    <property type="entry name" value="SH2"/>
    <property type="match status" value="1"/>
</dbReference>
<feature type="compositionally biased region" description="Low complexity" evidence="4">
    <location>
        <begin position="153"/>
        <end position="162"/>
    </location>
</feature>
<dbReference type="InParanoid" id="A0A1U7SBG5"/>
<keyword evidence="1" id="KW-0597">Phosphoprotein</keyword>
<keyword evidence="7" id="KW-1185">Reference proteome</keyword>
<keyword evidence="2 3" id="KW-0727">SH2 domain</keyword>
<gene>
    <name evidence="8" type="primary">STAP1</name>
</gene>
<dbReference type="GeneID" id="102381155"/>
<sequence>MGDLEEIPKPAPRRIFHERQRITALPLYFEGFLSIRRAWHQEFKHHWTELRGTTLFFYNDKKTTMYFEKLDLMNLTSVTNISPENRCYAQFILTLPNEEIEMKVEDYENGEEWKGCILTATKLSVPVCMSLLPGQQTRMNEVLEKEKKRRAASEQLSSASLSNEKPHDGNYTNMMNSIPECYYEVSRQEAIELLEKNPSLGNLILRPGSDSKNYSISIRYLAEVPCIKHYKVVKLETGYKIQLERPVMFQNLHDVIDYFVKETRWNLKPFVMHTYDNKSEALASKYTPTATYLKGAENMHISPDLVKFTEPL</sequence>
<feature type="domain" description="SH2" evidence="5">
    <location>
        <begin position="173"/>
        <end position="259"/>
    </location>
</feature>
<dbReference type="PROSITE" id="PS50001">
    <property type="entry name" value="SH2"/>
    <property type="match status" value="1"/>
</dbReference>
<dbReference type="OrthoDB" id="6086001at2759"/>
<evidence type="ECO:0000313" key="8">
    <source>
        <dbReference type="RefSeq" id="XP_006027592.2"/>
    </source>
</evidence>
<evidence type="ECO:0000259" key="5">
    <source>
        <dbReference type="PROSITE" id="PS50001"/>
    </source>
</evidence>
<dbReference type="InterPro" id="IPR000980">
    <property type="entry name" value="SH2"/>
</dbReference>
<organism evidence="7 8">
    <name type="scientific">Alligator sinensis</name>
    <name type="common">Chinese alligator</name>
    <dbReference type="NCBI Taxonomy" id="38654"/>
    <lineage>
        <taxon>Eukaryota</taxon>
        <taxon>Metazoa</taxon>
        <taxon>Chordata</taxon>
        <taxon>Craniata</taxon>
        <taxon>Vertebrata</taxon>
        <taxon>Euteleostomi</taxon>
        <taxon>Archelosauria</taxon>
        <taxon>Archosauria</taxon>
        <taxon>Crocodylia</taxon>
        <taxon>Alligatoridae</taxon>
        <taxon>Alligatorinae</taxon>
        <taxon>Alligator</taxon>
    </lineage>
</organism>
<dbReference type="SUPFAM" id="SSF50729">
    <property type="entry name" value="PH domain-like"/>
    <property type="match status" value="1"/>
</dbReference>
<dbReference type="AlphaFoldDB" id="A0A1U7SBG5"/>
<dbReference type="InterPro" id="IPR036860">
    <property type="entry name" value="SH2_dom_sf"/>
</dbReference>
<evidence type="ECO:0000259" key="6">
    <source>
        <dbReference type="PROSITE" id="PS50003"/>
    </source>
</evidence>
<evidence type="ECO:0000256" key="1">
    <source>
        <dbReference type="ARBA" id="ARBA00022553"/>
    </source>
</evidence>
<proteinExistence type="predicted"/>
<dbReference type="KEGG" id="asn:102381155"/>
<evidence type="ECO:0000256" key="2">
    <source>
        <dbReference type="ARBA" id="ARBA00022999"/>
    </source>
</evidence>
<evidence type="ECO:0000313" key="7">
    <source>
        <dbReference type="Proteomes" id="UP000189705"/>
    </source>
</evidence>
<dbReference type="GO" id="GO:0050861">
    <property type="term" value="P:positive regulation of B cell receptor signaling pathway"/>
    <property type="evidence" value="ECO:0007669"/>
    <property type="project" value="TreeGrafter"/>
</dbReference>
<feature type="domain" description="PH" evidence="6">
    <location>
        <begin position="26"/>
        <end position="122"/>
    </location>
</feature>
<dbReference type="InterPro" id="IPR011993">
    <property type="entry name" value="PH-like_dom_sf"/>
</dbReference>
<reference evidence="8" key="1">
    <citation type="submission" date="2025-08" db="UniProtKB">
        <authorList>
            <consortium name="RefSeq"/>
        </authorList>
    </citation>
    <scope>IDENTIFICATION</scope>
</reference>
<feature type="region of interest" description="Disordered" evidence="4">
    <location>
        <begin position="147"/>
        <end position="170"/>
    </location>
</feature>
<dbReference type="InterPro" id="IPR001849">
    <property type="entry name" value="PH_domain"/>
</dbReference>
<dbReference type="eggNOG" id="ENOG502RZ9C">
    <property type="taxonomic scope" value="Eukaryota"/>
</dbReference>
<dbReference type="RefSeq" id="XP_006027592.2">
    <property type="nucleotide sequence ID" value="XM_006027530.3"/>
</dbReference>
<dbReference type="Gene3D" id="2.30.29.30">
    <property type="entry name" value="Pleckstrin-homology domain (PH domain)/Phosphotyrosine-binding domain (PTB)"/>
    <property type="match status" value="1"/>
</dbReference>
<dbReference type="PROSITE" id="PS50003">
    <property type="entry name" value="PH_DOMAIN"/>
    <property type="match status" value="1"/>
</dbReference>
<dbReference type="InterPro" id="IPR039111">
    <property type="entry name" value="STAP1/STAP2"/>
</dbReference>
<dbReference type="Pfam" id="PF00169">
    <property type="entry name" value="PH"/>
    <property type="match status" value="1"/>
</dbReference>